<dbReference type="Pfam" id="PF02867">
    <property type="entry name" value="Ribonuc_red_lgC"/>
    <property type="match status" value="1"/>
</dbReference>
<keyword evidence="9" id="KW-1015">Disulfide bond</keyword>
<evidence type="ECO:0000256" key="9">
    <source>
        <dbReference type="ARBA" id="ARBA00023157"/>
    </source>
</evidence>
<evidence type="ECO:0000256" key="10">
    <source>
        <dbReference type="ARBA" id="ARBA00023285"/>
    </source>
</evidence>
<dbReference type="InterPro" id="IPR024434">
    <property type="entry name" value="TSCPD_dom"/>
</dbReference>
<dbReference type="PRINTS" id="PR01183">
    <property type="entry name" value="RIBORDTASEM1"/>
</dbReference>
<keyword evidence="10 13" id="KW-0170">Cobalt</keyword>
<evidence type="ECO:0000256" key="3">
    <source>
        <dbReference type="ARBA" id="ARBA00012274"/>
    </source>
</evidence>
<dbReference type="EMBL" id="JACBAZ010000012">
    <property type="protein sequence ID" value="NWK57462.1"/>
    <property type="molecule type" value="Genomic_DNA"/>
</dbReference>
<name>A0A851GKB7_9BACT</name>
<keyword evidence="8 13" id="KW-0560">Oxidoreductase</keyword>
<dbReference type="InterPro" id="IPR000788">
    <property type="entry name" value="RNR_lg_C"/>
</dbReference>
<accession>A0A851GKB7</accession>
<evidence type="ECO:0000313" key="19">
    <source>
        <dbReference type="EMBL" id="NWK57462.1"/>
    </source>
</evidence>
<feature type="domain" description="TSCPD" evidence="18">
    <location>
        <begin position="824"/>
        <end position="925"/>
    </location>
</feature>
<evidence type="ECO:0000256" key="4">
    <source>
        <dbReference type="ARBA" id="ARBA00014409"/>
    </source>
</evidence>
<evidence type="ECO:0000256" key="13">
    <source>
        <dbReference type="RuleBase" id="RU364064"/>
    </source>
</evidence>
<dbReference type="InterPro" id="IPR013678">
    <property type="entry name" value="RNR_2_N"/>
</dbReference>
<reference evidence="19 20" key="1">
    <citation type="submission" date="2020-07" db="EMBL/GenBank/DDBJ databases">
        <title>Roseicoccus Jingziensis gen. nov., sp. nov., isolated from coastal seawater.</title>
        <authorList>
            <person name="Feng X."/>
        </authorList>
    </citation>
    <scope>NUCLEOTIDE SEQUENCE [LARGE SCALE GENOMIC DNA]</scope>
    <source>
        <strain evidence="19 20">N1E253</strain>
    </source>
</reference>
<evidence type="ECO:0000256" key="15">
    <source>
        <dbReference type="SAM" id="MobiDB-lite"/>
    </source>
</evidence>
<dbReference type="CDD" id="cd02888">
    <property type="entry name" value="RNR_II_dimer"/>
    <property type="match status" value="1"/>
</dbReference>
<dbReference type="NCBIfam" id="NF005122">
    <property type="entry name" value="PRK06556.1"/>
    <property type="match status" value="1"/>
</dbReference>
<feature type="domain" description="Ribonucleotide reductase class II vitamin B12-dependent N-terminal" evidence="17">
    <location>
        <begin position="50"/>
        <end position="147"/>
    </location>
</feature>
<dbReference type="PANTHER" id="PTHR43371:SF1">
    <property type="entry name" value="RIBONUCLEOSIDE-DIPHOSPHATE REDUCTASE"/>
    <property type="match status" value="1"/>
</dbReference>
<feature type="compositionally biased region" description="Basic and acidic residues" evidence="15">
    <location>
        <begin position="772"/>
        <end position="786"/>
    </location>
</feature>
<comment type="caution">
    <text evidence="19">The sequence shown here is derived from an EMBL/GenBank/DDBJ whole genome shotgun (WGS) entry which is preliminary data.</text>
</comment>
<evidence type="ECO:0000256" key="6">
    <source>
        <dbReference type="ARBA" id="ARBA00022634"/>
    </source>
</evidence>
<evidence type="ECO:0000256" key="14">
    <source>
        <dbReference type="SAM" id="Coils"/>
    </source>
</evidence>
<feature type="compositionally biased region" description="Low complexity" evidence="15">
    <location>
        <begin position="18"/>
        <end position="27"/>
    </location>
</feature>
<keyword evidence="5 13" id="KW-0846">Cobalamin</keyword>
<dbReference type="GO" id="GO:0031419">
    <property type="term" value="F:cobalamin binding"/>
    <property type="evidence" value="ECO:0007669"/>
    <property type="project" value="UniProtKB-KW"/>
</dbReference>
<comment type="similarity">
    <text evidence="2 13">Belongs to the ribonucleoside diphosphate reductase class-2 family.</text>
</comment>
<keyword evidence="6 13" id="KW-0237">DNA synthesis</keyword>
<dbReference type="Pfam" id="PF08471">
    <property type="entry name" value="Ribonuc_red_2_N"/>
    <property type="match status" value="1"/>
</dbReference>
<comment type="catalytic activity">
    <reaction evidence="12 13">
        <text>a 2'-deoxyribonucleoside 5'-diphosphate + [thioredoxin]-disulfide + H2O = a ribonucleoside 5'-diphosphate + [thioredoxin]-dithiol</text>
        <dbReference type="Rhea" id="RHEA:23252"/>
        <dbReference type="Rhea" id="RHEA-COMP:10698"/>
        <dbReference type="Rhea" id="RHEA-COMP:10700"/>
        <dbReference type="ChEBI" id="CHEBI:15377"/>
        <dbReference type="ChEBI" id="CHEBI:29950"/>
        <dbReference type="ChEBI" id="CHEBI:50058"/>
        <dbReference type="ChEBI" id="CHEBI:57930"/>
        <dbReference type="ChEBI" id="CHEBI:73316"/>
        <dbReference type="EC" id="1.17.4.1"/>
    </reaction>
</comment>
<protein>
    <recommendedName>
        <fullName evidence="4 13">Vitamin B12-dependent ribonucleotide reductase</fullName>
        <ecNumber evidence="3 13">1.17.4.1</ecNumber>
    </recommendedName>
</protein>
<comment type="cofactor">
    <cofactor evidence="1 13">
        <name>adenosylcob(III)alamin</name>
        <dbReference type="ChEBI" id="CHEBI:18408"/>
    </cofactor>
</comment>
<dbReference type="GO" id="GO:0004748">
    <property type="term" value="F:ribonucleoside-diphosphate reductase activity, thioredoxin disulfide as acceptor"/>
    <property type="evidence" value="ECO:0007669"/>
    <property type="project" value="UniProtKB-EC"/>
</dbReference>
<sequence length="1025" mass="112722">MSVPPVTADAPKSKKSKSSGPTTPSKALSFKATFATPGICPFDDIEWSDRTAEITDDSGGIMFRQENVQVPASWSELSAKIAVSKYFYGDIAKGTDPSTGGRETSIKQLVHRVTRTIADWGLEDGYFADKESTEVFYNDLTWLCLNQYGAFNSPVWFNVGLYQEYGVGKDGGQGNWRWSDENNEAIRATTQYEYPQGSACFIQSVEDNMEDIMRLATSEAMLFKYGSGTGSDLSTLRSTREKLTGGGHPSGPLSFLRVYDQVANVVKSGGKTRRAAKMNTLKDWHPDIEEFIEAKTIEEKKAWALIEQGYDGSYNGDAYGSVMYQNENLTVRVGDEFMNAAIEGKDYWTRNVSDGDPCEKKNAREILRKIAEGTHICGDPGMQFDTTIHTWHTCKASGRQHSTNPCSEFLFLNDTACNLASLNLMRFKDADGSFDTKRFSAACKLFITAQEIIVDRASYPIKNIAENSHLFRPLGLGYANIGALIMSYGLAYDSDEARHLAGSITALMAGASYEQSADMAAARSAFPCYFNSAYPSNPNPEETSNETAMLEVIEHHRSKLDNLAPEARFANITAAARKSWDAALEKGKQFGYRNSQVTLLAPTGTIGFLMDCDTTGIEPDIALVKYKLLAGGGMLKIVNQTVAPALQYLGYSKPEITDILAHIEKYDTIEDVVDEQTGEPVCSHLKPEHLPVFDCAFKAHQGKRSLHYLGHIRMMAATQPFLSGAISKTVNLPEEATIEDIMETYIEGWKLGLKAIAIYRDGSKRSAPLNTKKTEGMGGEADKVGTSSDKDDLIAKLENSMAELAIENEKLQKKANEPVRQYMPDTRQSITHKFEVAGHEGYITVGLFDNGQPGELFVQMAKEGSTIGGLMDSMGALTSMALQYGVPLERLVKKFAYQRFEPSGFTKNPDIRNAFSLTDYVFRWMGCSFIPGYREMTSPNQGQTELPMPEIETMEKKAVNRPVPELITDTAAERKAAQATATKRVDTAIGHAYMETPCTNCGSDKVIRAGACGCCTECGTSQGCS</sequence>
<feature type="domain" description="Ribonucleotide reductase large subunit C-terminal" evidence="16">
    <location>
        <begin position="198"/>
        <end position="759"/>
    </location>
</feature>
<evidence type="ECO:0000256" key="11">
    <source>
        <dbReference type="ARBA" id="ARBA00025437"/>
    </source>
</evidence>
<dbReference type="GO" id="GO:0071897">
    <property type="term" value="P:DNA biosynthetic process"/>
    <property type="evidence" value="ECO:0007669"/>
    <property type="project" value="UniProtKB-KW"/>
</dbReference>
<feature type="region of interest" description="Disordered" evidence="15">
    <location>
        <begin position="767"/>
        <end position="786"/>
    </location>
</feature>
<dbReference type="InterPro" id="IPR050862">
    <property type="entry name" value="RdRp_reductase_class-2"/>
</dbReference>
<dbReference type="AlphaFoldDB" id="A0A851GKB7"/>
<evidence type="ECO:0000256" key="7">
    <source>
        <dbReference type="ARBA" id="ARBA00022741"/>
    </source>
</evidence>
<dbReference type="PANTHER" id="PTHR43371">
    <property type="entry name" value="VITAMIN B12-DEPENDENT RIBONUCLEOTIDE REDUCTASE"/>
    <property type="match status" value="1"/>
</dbReference>
<dbReference type="NCBIfam" id="TIGR02504">
    <property type="entry name" value="NrdJ_Z"/>
    <property type="match status" value="1"/>
</dbReference>
<feature type="region of interest" description="Disordered" evidence="15">
    <location>
        <begin position="1"/>
        <end position="27"/>
    </location>
</feature>
<dbReference type="RefSeq" id="WP_178934561.1">
    <property type="nucleotide sequence ID" value="NZ_JACBAZ010000012.1"/>
</dbReference>
<proteinExistence type="inferred from homology"/>
<evidence type="ECO:0000256" key="1">
    <source>
        <dbReference type="ARBA" id="ARBA00001922"/>
    </source>
</evidence>
<evidence type="ECO:0000313" key="20">
    <source>
        <dbReference type="Proteomes" id="UP000557872"/>
    </source>
</evidence>
<evidence type="ECO:0000259" key="16">
    <source>
        <dbReference type="Pfam" id="PF02867"/>
    </source>
</evidence>
<keyword evidence="14" id="KW-0175">Coiled coil</keyword>
<dbReference type="Proteomes" id="UP000557872">
    <property type="component" value="Unassembled WGS sequence"/>
</dbReference>
<evidence type="ECO:0000256" key="2">
    <source>
        <dbReference type="ARBA" id="ARBA00007405"/>
    </source>
</evidence>
<evidence type="ECO:0000256" key="5">
    <source>
        <dbReference type="ARBA" id="ARBA00022628"/>
    </source>
</evidence>
<comment type="function">
    <text evidence="11 13">Catalyzes the reduction of ribonucleotides to deoxyribonucleotides. May function to provide a pool of deoxyribonucleotide precursors for DNA repair during oxygen limitation and/or for immediate growth after restoration of oxygen.</text>
</comment>
<keyword evidence="20" id="KW-1185">Reference proteome</keyword>
<dbReference type="EC" id="1.17.4.1" evidence="3 13"/>
<feature type="coiled-coil region" evidence="14">
    <location>
        <begin position="790"/>
        <end position="817"/>
    </location>
</feature>
<keyword evidence="7 13" id="KW-0547">Nucleotide-binding</keyword>
<dbReference type="Pfam" id="PF12637">
    <property type="entry name" value="TSCPD"/>
    <property type="match status" value="1"/>
</dbReference>
<evidence type="ECO:0000259" key="17">
    <source>
        <dbReference type="Pfam" id="PF08471"/>
    </source>
</evidence>
<evidence type="ECO:0000256" key="12">
    <source>
        <dbReference type="ARBA" id="ARBA00047754"/>
    </source>
</evidence>
<dbReference type="GO" id="GO:0050897">
    <property type="term" value="F:cobalt ion binding"/>
    <property type="evidence" value="ECO:0007669"/>
    <property type="project" value="InterPro"/>
</dbReference>
<dbReference type="Gene3D" id="3.20.70.20">
    <property type="match status" value="1"/>
</dbReference>
<gene>
    <name evidence="19" type="ORF">HW115_17730</name>
</gene>
<dbReference type="InterPro" id="IPR013344">
    <property type="entry name" value="RNR_NrdJ/NrdZ"/>
</dbReference>
<evidence type="ECO:0000259" key="18">
    <source>
        <dbReference type="Pfam" id="PF12637"/>
    </source>
</evidence>
<organism evidence="19 20">
    <name type="scientific">Oceaniferula marina</name>
    <dbReference type="NCBI Taxonomy" id="2748318"/>
    <lineage>
        <taxon>Bacteria</taxon>
        <taxon>Pseudomonadati</taxon>
        <taxon>Verrucomicrobiota</taxon>
        <taxon>Verrucomicrobiia</taxon>
        <taxon>Verrucomicrobiales</taxon>
        <taxon>Verrucomicrobiaceae</taxon>
        <taxon>Oceaniferula</taxon>
    </lineage>
</organism>
<dbReference type="SUPFAM" id="SSF51998">
    <property type="entry name" value="PFL-like glycyl radical enzymes"/>
    <property type="match status" value="1"/>
</dbReference>
<dbReference type="GO" id="GO:0000166">
    <property type="term" value="F:nucleotide binding"/>
    <property type="evidence" value="ECO:0007669"/>
    <property type="project" value="UniProtKB-KW"/>
</dbReference>
<evidence type="ECO:0000256" key="8">
    <source>
        <dbReference type="ARBA" id="ARBA00023002"/>
    </source>
</evidence>